<dbReference type="SUPFAM" id="SSF53474">
    <property type="entry name" value="alpha/beta-Hydrolases"/>
    <property type="match status" value="1"/>
</dbReference>
<dbReference type="Proteomes" id="UP000230423">
    <property type="component" value="Unassembled WGS sequence"/>
</dbReference>
<evidence type="ECO:0000313" key="3">
    <source>
        <dbReference type="Proteomes" id="UP000230423"/>
    </source>
</evidence>
<dbReference type="InterPro" id="IPR029058">
    <property type="entry name" value="AB_hydrolase_fold"/>
</dbReference>
<gene>
    <name evidence="2" type="ORF">TELCIR_15286</name>
</gene>
<accession>A0A2G9TYK3</accession>
<protein>
    <recommendedName>
        <fullName evidence="1">AB hydrolase-1 domain-containing protein</fullName>
    </recommendedName>
</protein>
<dbReference type="OrthoDB" id="19657at2759"/>
<dbReference type="EMBL" id="KZ351253">
    <property type="protein sequence ID" value="PIO63129.1"/>
    <property type="molecule type" value="Genomic_DNA"/>
</dbReference>
<proteinExistence type="predicted"/>
<organism evidence="2 3">
    <name type="scientific">Teladorsagia circumcincta</name>
    <name type="common">Brown stomach worm</name>
    <name type="synonym">Ostertagia circumcincta</name>
    <dbReference type="NCBI Taxonomy" id="45464"/>
    <lineage>
        <taxon>Eukaryota</taxon>
        <taxon>Metazoa</taxon>
        <taxon>Ecdysozoa</taxon>
        <taxon>Nematoda</taxon>
        <taxon>Chromadorea</taxon>
        <taxon>Rhabditida</taxon>
        <taxon>Rhabditina</taxon>
        <taxon>Rhabditomorpha</taxon>
        <taxon>Strongyloidea</taxon>
        <taxon>Trichostrongylidae</taxon>
        <taxon>Teladorsagia</taxon>
    </lineage>
</organism>
<dbReference type="Pfam" id="PF00561">
    <property type="entry name" value="Abhydrolase_1"/>
    <property type="match status" value="1"/>
</dbReference>
<reference evidence="2 3" key="1">
    <citation type="submission" date="2015-09" db="EMBL/GenBank/DDBJ databases">
        <title>Draft genome of the parasitic nematode Teladorsagia circumcincta isolate WARC Sus (inbred).</title>
        <authorList>
            <person name="Mitreva M."/>
        </authorList>
    </citation>
    <scope>NUCLEOTIDE SEQUENCE [LARGE SCALE GENOMIC DNA]</scope>
    <source>
        <strain evidence="2 3">S</strain>
    </source>
</reference>
<dbReference type="InterPro" id="IPR000073">
    <property type="entry name" value="AB_hydrolase_1"/>
</dbReference>
<sequence length="189" mass="20896">MVEQSPPLVEDTMTIDGHKIGYCKYGNGPKLVLCICGAVGSYKKDWPVSVLKHFDPDFVTIICIDPPGYGTSRPPDRVQEVNRCKKDAAFCLKLMENLKLTPFTVIGWSEGGRTAMHVAAQGGPETVNKMVLLASGSRVTKLGAAAFYGMRNTDHWLPTARAPYLAHYSEDYLRVQWAGLCEVVQQYVI</sequence>
<dbReference type="PANTHER" id="PTHR46331">
    <property type="entry name" value="VALACYCLOVIR HYDROLASE"/>
    <property type="match status" value="1"/>
</dbReference>
<name>A0A2G9TYK3_TELCI</name>
<evidence type="ECO:0000259" key="1">
    <source>
        <dbReference type="Pfam" id="PF00561"/>
    </source>
</evidence>
<keyword evidence="3" id="KW-1185">Reference proteome</keyword>
<dbReference type="Gene3D" id="3.40.50.1820">
    <property type="entry name" value="alpha/beta hydrolase"/>
    <property type="match status" value="1"/>
</dbReference>
<dbReference type="AlphaFoldDB" id="A0A2G9TYK3"/>
<dbReference type="GO" id="GO:0017171">
    <property type="term" value="F:serine hydrolase activity"/>
    <property type="evidence" value="ECO:0007669"/>
    <property type="project" value="TreeGrafter"/>
</dbReference>
<dbReference type="PANTHER" id="PTHR46331:SF2">
    <property type="entry name" value="VALACYCLOVIR HYDROLASE"/>
    <property type="match status" value="1"/>
</dbReference>
<feature type="domain" description="AB hydrolase-1" evidence="1">
    <location>
        <begin position="31"/>
        <end position="138"/>
    </location>
</feature>
<feature type="non-terminal residue" evidence="2">
    <location>
        <position position="189"/>
    </location>
</feature>
<evidence type="ECO:0000313" key="2">
    <source>
        <dbReference type="EMBL" id="PIO63129.1"/>
    </source>
</evidence>